<evidence type="ECO:0000256" key="1">
    <source>
        <dbReference type="SAM" id="SignalP"/>
    </source>
</evidence>
<comment type="caution">
    <text evidence="2">The sequence shown here is derived from an EMBL/GenBank/DDBJ whole genome shotgun (WGS) entry which is preliminary data.</text>
</comment>
<gene>
    <name evidence="2" type="ORF">ACFQHW_03925</name>
</gene>
<accession>A0ABW1UPK9</accession>
<dbReference type="Proteomes" id="UP001596310">
    <property type="component" value="Unassembled WGS sequence"/>
</dbReference>
<feature type="signal peptide" evidence="1">
    <location>
        <begin position="1"/>
        <end position="23"/>
    </location>
</feature>
<protein>
    <submittedName>
        <fullName evidence="2">Extracellular solute-binding protein</fullName>
    </submittedName>
</protein>
<dbReference type="EMBL" id="JBHSSM010000014">
    <property type="protein sequence ID" value="MFC6314714.1"/>
    <property type="molecule type" value="Genomic_DNA"/>
</dbReference>
<dbReference type="PROSITE" id="PS51257">
    <property type="entry name" value="PROKAR_LIPOPROTEIN"/>
    <property type="match status" value="1"/>
</dbReference>
<dbReference type="InterPro" id="IPR006059">
    <property type="entry name" value="SBP"/>
</dbReference>
<keyword evidence="3" id="KW-1185">Reference proteome</keyword>
<evidence type="ECO:0000313" key="3">
    <source>
        <dbReference type="Proteomes" id="UP001596310"/>
    </source>
</evidence>
<dbReference type="PANTHER" id="PTHR42779:SF1">
    <property type="entry name" value="PROTEIN YNJB"/>
    <property type="match status" value="1"/>
</dbReference>
<sequence length="392" mass="42410">MKKKWYQWLAAGAAALCLTGALAGCANKASAEKTKKAAGPSTVTLWAGGSDNVRESMEAIVTAFNKSENGKKYKMKLEFIMSGGGAQSLSSRLLAAKKTNQKNTKYDLILMSDGSFSSYVKEGGKDFFTAYKESNVPNAKNVKTKVSDGKGVIMPYRGTTVVLAYDSKRVPKPPKTTQELYTWIKSHPGRFAYNTPGSGGSGSSFVQSSLYNFLPEKALSDSDPKWQKEWNKGFDLLKELHPYLYKSGGKVVYPNKNQGTLDLLANGEVDMIPTWADMTITNLANGGLPETVKLTQLAPAFTGDVDCLAIPSVGSNPEGAQAVMNFMISKEGQQILLDKMAAIPVVDSSTLQSENSKRLAGLDIDHFRIISIGDLGSELTAQWDRQIGTLAK</sequence>
<proteinExistence type="predicted"/>
<dbReference type="Gene3D" id="3.40.190.10">
    <property type="entry name" value="Periplasmic binding protein-like II"/>
    <property type="match status" value="2"/>
</dbReference>
<dbReference type="Pfam" id="PF13416">
    <property type="entry name" value="SBP_bac_8"/>
    <property type="match status" value="1"/>
</dbReference>
<feature type="chain" id="PRO_5045221126" evidence="1">
    <location>
        <begin position="24"/>
        <end position="392"/>
    </location>
</feature>
<dbReference type="RefSeq" id="WP_225422179.1">
    <property type="nucleotide sequence ID" value="NZ_JBHSSM010000014.1"/>
</dbReference>
<dbReference type="SUPFAM" id="SSF53850">
    <property type="entry name" value="Periplasmic binding protein-like II"/>
    <property type="match status" value="1"/>
</dbReference>
<keyword evidence="1" id="KW-0732">Signal</keyword>
<dbReference type="PANTHER" id="PTHR42779">
    <property type="entry name" value="PROTEIN YNJB"/>
    <property type="match status" value="1"/>
</dbReference>
<reference evidence="3" key="1">
    <citation type="journal article" date="2019" name="Int. J. Syst. Evol. Microbiol.">
        <title>The Global Catalogue of Microorganisms (GCM) 10K type strain sequencing project: providing services to taxonomists for standard genome sequencing and annotation.</title>
        <authorList>
            <consortium name="The Broad Institute Genomics Platform"/>
            <consortium name="The Broad Institute Genome Sequencing Center for Infectious Disease"/>
            <person name="Wu L."/>
            <person name="Ma J."/>
        </authorList>
    </citation>
    <scope>NUCLEOTIDE SEQUENCE [LARGE SCALE GENOMIC DNA]</scope>
    <source>
        <strain evidence="3">CCM 8897</strain>
    </source>
</reference>
<organism evidence="2 3">
    <name type="scientific">Lapidilactobacillus achengensis</name>
    <dbReference type="NCBI Taxonomy" id="2486000"/>
    <lineage>
        <taxon>Bacteria</taxon>
        <taxon>Bacillati</taxon>
        <taxon>Bacillota</taxon>
        <taxon>Bacilli</taxon>
        <taxon>Lactobacillales</taxon>
        <taxon>Lactobacillaceae</taxon>
        <taxon>Lapidilactobacillus</taxon>
    </lineage>
</organism>
<name>A0ABW1UPK9_9LACO</name>
<evidence type="ECO:0000313" key="2">
    <source>
        <dbReference type="EMBL" id="MFC6314714.1"/>
    </source>
</evidence>